<evidence type="ECO:0000313" key="5">
    <source>
        <dbReference type="Proteomes" id="UP001614394"/>
    </source>
</evidence>
<dbReference type="PANTHER" id="PTHR30272">
    <property type="entry name" value="3-HYDROXYACYL-[ACYL-CARRIER-PROTEIN] DEHYDRATASE"/>
    <property type="match status" value="1"/>
</dbReference>
<keyword evidence="2 4" id="KW-0456">Lyase</keyword>
<evidence type="ECO:0000256" key="2">
    <source>
        <dbReference type="ARBA" id="ARBA00023239"/>
    </source>
</evidence>
<dbReference type="SUPFAM" id="SSF54637">
    <property type="entry name" value="Thioesterase/thiol ester dehydrase-isomerase"/>
    <property type="match status" value="1"/>
</dbReference>
<evidence type="ECO:0000256" key="1">
    <source>
        <dbReference type="ARBA" id="ARBA00009174"/>
    </source>
</evidence>
<proteinExistence type="inferred from homology"/>
<accession>A0ABW8C393</accession>
<sequence length="145" mass="15043">MTEPGRRPQPGSPVAARVVVVRSAAADATGRTTSAAVVTVDADEPVLPGHYPHFPIYPGVCVIECVHLSGLHTAPAAAGPLRLAGVESARFLGPVFPGDRLDVDLEWTGGPPGVWRCTGKVTTERSTVARVRLRFADTPGEGAAA</sequence>
<keyword evidence="5" id="KW-1185">Reference proteome</keyword>
<dbReference type="Proteomes" id="UP001614394">
    <property type="component" value="Unassembled WGS sequence"/>
</dbReference>
<dbReference type="InterPro" id="IPR054545">
    <property type="entry name" value="ApeI-like"/>
</dbReference>
<dbReference type="Pfam" id="PF22818">
    <property type="entry name" value="ApeI-like"/>
    <property type="match status" value="1"/>
</dbReference>
<reference evidence="4 5" key="1">
    <citation type="submission" date="2024-10" db="EMBL/GenBank/DDBJ databases">
        <title>The Natural Products Discovery Center: Release of the First 8490 Sequenced Strains for Exploring Actinobacteria Biosynthetic Diversity.</title>
        <authorList>
            <person name="Kalkreuter E."/>
            <person name="Kautsar S.A."/>
            <person name="Yang D."/>
            <person name="Bader C.D."/>
            <person name="Teijaro C.N."/>
            <person name="Fluegel L."/>
            <person name="Davis C.M."/>
            <person name="Simpson J.R."/>
            <person name="Lauterbach L."/>
            <person name="Steele A.D."/>
            <person name="Gui C."/>
            <person name="Meng S."/>
            <person name="Li G."/>
            <person name="Viehrig K."/>
            <person name="Ye F."/>
            <person name="Su P."/>
            <person name="Kiefer A.F."/>
            <person name="Nichols A."/>
            <person name="Cepeda A.J."/>
            <person name="Yan W."/>
            <person name="Fan B."/>
            <person name="Jiang Y."/>
            <person name="Adhikari A."/>
            <person name="Zheng C.-J."/>
            <person name="Schuster L."/>
            <person name="Cowan T.M."/>
            <person name="Smanski M.J."/>
            <person name="Chevrette M.G."/>
            <person name="De Carvalho L.P.S."/>
            <person name="Shen B."/>
        </authorList>
    </citation>
    <scope>NUCLEOTIDE SEQUENCE [LARGE SCALE GENOMIC DNA]</scope>
    <source>
        <strain evidence="4 5">NPDC053399</strain>
    </source>
</reference>
<comment type="similarity">
    <text evidence="1">Belongs to the thioester dehydratase family. FabZ subfamily.</text>
</comment>
<dbReference type="EMBL" id="JBITYG010000002">
    <property type="protein sequence ID" value="MFI9100874.1"/>
    <property type="molecule type" value="Genomic_DNA"/>
</dbReference>
<gene>
    <name evidence="4" type="ORF">ACIGXA_10125</name>
</gene>
<dbReference type="Gene3D" id="3.10.129.10">
    <property type="entry name" value="Hotdog Thioesterase"/>
    <property type="match status" value="1"/>
</dbReference>
<dbReference type="RefSeq" id="WP_399646590.1">
    <property type="nucleotide sequence ID" value="NZ_JBITYG010000002.1"/>
</dbReference>
<dbReference type="PANTHER" id="PTHR30272:SF1">
    <property type="entry name" value="3-HYDROXYACYL-[ACYL-CARRIER-PROTEIN] DEHYDRATASE"/>
    <property type="match status" value="1"/>
</dbReference>
<organism evidence="4 5">
    <name type="scientific">Streptomyces fildesensis</name>
    <dbReference type="NCBI Taxonomy" id="375757"/>
    <lineage>
        <taxon>Bacteria</taxon>
        <taxon>Bacillati</taxon>
        <taxon>Actinomycetota</taxon>
        <taxon>Actinomycetes</taxon>
        <taxon>Kitasatosporales</taxon>
        <taxon>Streptomycetaceae</taxon>
        <taxon>Streptomyces</taxon>
    </lineage>
</organism>
<evidence type="ECO:0000313" key="4">
    <source>
        <dbReference type="EMBL" id="MFI9100874.1"/>
    </source>
</evidence>
<dbReference type="GO" id="GO:0016829">
    <property type="term" value="F:lyase activity"/>
    <property type="evidence" value="ECO:0007669"/>
    <property type="project" value="UniProtKB-KW"/>
</dbReference>
<comment type="caution">
    <text evidence="4">The sequence shown here is derived from an EMBL/GenBank/DDBJ whole genome shotgun (WGS) entry which is preliminary data.</text>
</comment>
<dbReference type="InterPro" id="IPR029069">
    <property type="entry name" value="HotDog_dom_sf"/>
</dbReference>
<evidence type="ECO:0000259" key="3">
    <source>
        <dbReference type="Pfam" id="PF22818"/>
    </source>
</evidence>
<dbReference type="EC" id="4.2.1.-" evidence="4"/>
<name>A0ABW8C393_9ACTN</name>
<protein>
    <submittedName>
        <fullName evidence="4">3-hydroxyacyl-ACP dehydratase FabZ family protein</fullName>
        <ecNumber evidence="4">4.2.1.-</ecNumber>
    </submittedName>
</protein>
<dbReference type="InterPro" id="IPR013114">
    <property type="entry name" value="FabA_FabZ"/>
</dbReference>
<feature type="domain" description="ApeI dehydratase-like" evidence="3">
    <location>
        <begin position="34"/>
        <end position="109"/>
    </location>
</feature>